<feature type="domain" description="PHP" evidence="9">
    <location>
        <begin position="4"/>
        <end position="232"/>
    </location>
</feature>
<dbReference type="NCBIfam" id="TIGR01856">
    <property type="entry name" value="hisJ_fam"/>
    <property type="match status" value="1"/>
</dbReference>
<accession>A0ABQ8FH34</accession>
<keyword evidence="6 8" id="KW-0368">Histidine biosynthesis</keyword>
<evidence type="ECO:0000256" key="4">
    <source>
        <dbReference type="ARBA" id="ARBA00022605"/>
    </source>
</evidence>
<evidence type="ECO:0000256" key="5">
    <source>
        <dbReference type="ARBA" id="ARBA00022801"/>
    </source>
</evidence>
<evidence type="ECO:0000256" key="3">
    <source>
        <dbReference type="ARBA" id="ARBA00013085"/>
    </source>
</evidence>
<organism evidence="10 11">
    <name type="scientific">Batrachochytrium salamandrivorans</name>
    <dbReference type="NCBI Taxonomy" id="1357716"/>
    <lineage>
        <taxon>Eukaryota</taxon>
        <taxon>Fungi</taxon>
        <taxon>Fungi incertae sedis</taxon>
        <taxon>Chytridiomycota</taxon>
        <taxon>Chytridiomycota incertae sedis</taxon>
        <taxon>Chytridiomycetes</taxon>
        <taxon>Rhizophydiales</taxon>
        <taxon>Rhizophydiales incertae sedis</taxon>
        <taxon>Batrachochytrium</taxon>
    </lineage>
</organism>
<comment type="similarity">
    <text evidence="2 8">Belongs to the PHP hydrolase family. HisK subfamily.</text>
</comment>
<dbReference type="InterPro" id="IPR016195">
    <property type="entry name" value="Pol/histidinol_Pase-like"/>
</dbReference>
<dbReference type="SUPFAM" id="SSF89550">
    <property type="entry name" value="PHP domain-like"/>
    <property type="match status" value="1"/>
</dbReference>
<reference evidence="10 11" key="1">
    <citation type="submission" date="2021-02" db="EMBL/GenBank/DDBJ databases">
        <title>Variation within the Batrachochytrium salamandrivorans European outbreak.</title>
        <authorList>
            <person name="Kelly M."/>
            <person name="Pasmans F."/>
            <person name="Shea T.P."/>
            <person name="Munoz J.F."/>
            <person name="Carranza S."/>
            <person name="Cuomo C.A."/>
            <person name="Martel A."/>
        </authorList>
    </citation>
    <scope>NUCLEOTIDE SEQUENCE [LARGE SCALE GENOMIC DNA]</scope>
    <source>
        <strain evidence="10 11">AMFP18/2</strain>
    </source>
</reference>
<evidence type="ECO:0000256" key="6">
    <source>
        <dbReference type="ARBA" id="ARBA00023102"/>
    </source>
</evidence>
<evidence type="ECO:0000256" key="8">
    <source>
        <dbReference type="RuleBase" id="RU366003"/>
    </source>
</evidence>
<dbReference type="PANTHER" id="PTHR21039:SF0">
    <property type="entry name" value="HISTIDINOL-PHOSPHATASE"/>
    <property type="match status" value="1"/>
</dbReference>
<comment type="pathway">
    <text evidence="1 8">Amino-acid biosynthesis; L-histidine biosynthesis; L-histidine from 5-phospho-alpha-D-ribose 1-diphosphate: step 8/9.</text>
</comment>
<dbReference type="EC" id="3.1.3.15" evidence="3 8"/>
<keyword evidence="4 8" id="KW-0028">Amino-acid biosynthesis</keyword>
<dbReference type="PANTHER" id="PTHR21039">
    <property type="entry name" value="HISTIDINOL PHOSPHATASE-RELATED"/>
    <property type="match status" value="1"/>
</dbReference>
<evidence type="ECO:0000259" key="9">
    <source>
        <dbReference type="Pfam" id="PF02811"/>
    </source>
</evidence>
<dbReference type="EMBL" id="JAFCIX010000116">
    <property type="protein sequence ID" value="KAH6598173.1"/>
    <property type="molecule type" value="Genomic_DNA"/>
</dbReference>
<evidence type="ECO:0000313" key="11">
    <source>
        <dbReference type="Proteomes" id="UP001648503"/>
    </source>
</evidence>
<gene>
    <name evidence="10" type="ORF">BASA50_004054</name>
</gene>
<sequence>MISLHSHSGQYCMHAVGQLEDVVKRAIELGFLVYGLTEHMPRTRKQDLYPEEAHLTPADTQLMFSAYYAHARELQAKYKDQITLLVGMETELIHDHTLEEIKMLCQSFHFDYLVGSVHHVLGYPIDFDEAGFIKLEKHLFETSPDSKRLGLSEGDVSLSTATSCAIGTEMAFQTYFDAQFRLIDQIQPSVVAHFDLVRLFRPAFSLSKVVLEKIDRNIQRIAEYGGIIEINSRAWKKGLRDAYPQRDILQRMVTAGLRFCISDDSHGPADVGMHYSKLPDYLAEMGICEISYPIPIANTVPLQDKMCDQGVIQAITIRDVLESTDWTKFESRVGF</sequence>
<evidence type="ECO:0000256" key="2">
    <source>
        <dbReference type="ARBA" id="ARBA00009152"/>
    </source>
</evidence>
<dbReference type="Proteomes" id="UP001648503">
    <property type="component" value="Unassembled WGS sequence"/>
</dbReference>
<protein>
    <recommendedName>
        <fullName evidence="3 8">Histidinol-phosphatase</fullName>
        <shortName evidence="8">HolPase</shortName>
        <ecNumber evidence="3 8">3.1.3.15</ecNumber>
    </recommendedName>
</protein>
<dbReference type="Pfam" id="PF02811">
    <property type="entry name" value="PHP"/>
    <property type="match status" value="1"/>
</dbReference>
<proteinExistence type="inferred from homology"/>
<keyword evidence="5 8" id="KW-0378">Hydrolase</keyword>
<dbReference type="CDD" id="cd12110">
    <property type="entry name" value="PHP_HisPPase_Hisj_like"/>
    <property type="match status" value="1"/>
</dbReference>
<evidence type="ECO:0000256" key="7">
    <source>
        <dbReference type="ARBA" id="ARBA00049158"/>
    </source>
</evidence>
<dbReference type="InterPro" id="IPR004013">
    <property type="entry name" value="PHP_dom"/>
</dbReference>
<dbReference type="InterPro" id="IPR010140">
    <property type="entry name" value="Histidinol_P_phosphatase_HisJ"/>
</dbReference>
<name>A0ABQ8FH34_9FUNG</name>
<dbReference type="Gene3D" id="3.20.20.140">
    <property type="entry name" value="Metal-dependent hydrolases"/>
    <property type="match status" value="1"/>
</dbReference>
<evidence type="ECO:0000256" key="1">
    <source>
        <dbReference type="ARBA" id="ARBA00004970"/>
    </source>
</evidence>
<comment type="caution">
    <text evidence="10">The sequence shown here is derived from an EMBL/GenBank/DDBJ whole genome shotgun (WGS) entry which is preliminary data.</text>
</comment>
<keyword evidence="11" id="KW-1185">Reference proteome</keyword>
<comment type="catalytic activity">
    <reaction evidence="7 8">
        <text>L-histidinol phosphate + H2O = L-histidinol + phosphate</text>
        <dbReference type="Rhea" id="RHEA:14465"/>
        <dbReference type="ChEBI" id="CHEBI:15377"/>
        <dbReference type="ChEBI" id="CHEBI:43474"/>
        <dbReference type="ChEBI" id="CHEBI:57699"/>
        <dbReference type="ChEBI" id="CHEBI:57980"/>
        <dbReference type="EC" id="3.1.3.15"/>
    </reaction>
</comment>
<evidence type="ECO:0000313" key="10">
    <source>
        <dbReference type="EMBL" id="KAH6598173.1"/>
    </source>
</evidence>